<protein>
    <submittedName>
        <fullName evidence="2">Uncharacterized protein</fullName>
    </submittedName>
</protein>
<accession>A0A4Q5A423</accession>
<evidence type="ECO:0000313" key="2">
    <source>
        <dbReference type="EMBL" id="RYQ12110.1"/>
    </source>
</evidence>
<feature type="transmembrane region" description="Helical" evidence="1">
    <location>
        <begin position="12"/>
        <end position="37"/>
    </location>
</feature>
<feature type="transmembrane region" description="Helical" evidence="1">
    <location>
        <begin position="109"/>
        <end position="129"/>
    </location>
</feature>
<keyword evidence="1" id="KW-0472">Membrane</keyword>
<evidence type="ECO:0000313" key="3">
    <source>
        <dbReference type="Proteomes" id="UP000292568"/>
    </source>
</evidence>
<sequence>MMCIQQRPQRLGIGILAPLAGPSTVIFVLFMVTYPLLMSLRNYGLGGFGPDPVLRESALLVDLTWMHLGTSCIAILYGTWLAAKTASSRCPINAWWSSGRMMRRFVTPMGKGAIICAGTYGVAMLPAITRTQYATTAAFPWGSWIFGMTMPAIMFVIGYAIGVFIGNQWALVPSLVVALLYAASGFFVRTSMPASNVYPRYWGSRWTGVLPVVDSGMGFEPGLRLDPWFVVTRCVFLMVVLCSCAVGCMVFAGGYGWKTWKAASASVITPIVIVGLIIGYMGPRPWMRSEPFMPMCKQVKGVALTVCSHPDDTAVHDKYTRALTSFASWFPSEWALSRQHAITVLLGNSFTSSDPNRPYNLTEAGSRMVTAGRPSVIQMHTDTVSAATINFSDIRDLSMALIDIWLPAECATEARRHVFDHDQLMNGADVTAFILTQMPDRMDNLAGLGHGYTLTGSARDEAARILMTMNDEQFRKFVIDHEAALGACQVSPDDVIGNAAQSDGGT</sequence>
<feature type="transmembrane region" description="Helical" evidence="1">
    <location>
        <begin position="57"/>
        <end position="83"/>
    </location>
</feature>
<feature type="transmembrane region" description="Helical" evidence="1">
    <location>
        <begin position="141"/>
        <end position="162"/>
    </location>
</feature>
<feature type="transmembrane region" description="Helical" evidence="1">
    <location>
        <begin position="263"/>
        <end position="282"/>
    </location>
</feature>
<feature type="transmembrane region" description="Helical" evidence="1">
    <location>
        <begin position="228"/>
        <end position="251"/>
    </location>
</feature>
<evidence type="ECO:0000256" key="1">
    <source>
        <dbReference type="SAM" id="Phobius"/>
    </source>
</evidence>
<dbReference type="EMBL" id="RYUH01000004">
    <property type="protein sequence ID" value="RYQ12110.1"/>
    <property type="molecule type" value="Genomic_DNA"/>
</dbReference>
<comment type="caution">
    <text evidence="2">The sequence shown here is derived from an EMBL/GenBank/DDBJ whole genome shotgun (WGS) entry which is preliminary data.</text>
</comment>
<reference evidence="2 3" key="1">
    <citation type="submission" date="2018-12" db="EMBL/GenBank/DDBJ databases">
        <title>Unveiling genomic diversity among members of the Bifidobacterium pseudolongum species, a widely distributed gut commensal of the animal kingdom.</title>
        <authorList>
            <person name="Lugli G.A."/>
            <person name="Duranti S."/>
            <person name="Albert K."/>
            <person name="Mancabelli L."/>
            <person name="Napoli S."/>
            <person name="Viappiani A."/>
            <person name="Anzalone R."/>
            <person name="Longhi G."/>
            <person name="Milani C."/>
            <person name="Turroni F."/>
            <person name="Alessandri G."/>
            <person name="Sela D.A."/>
            <person name="Van Sinderen D."/>
            <person name="Ventura M."/>
        </authorList>
    </citation>
    <scope>NUCLEOTIDE SEQUENCE [LARGE SCALE GENOMIC DNA]</scope>
    <source>
        <strain evidence="2 3">2093B</strain>
    </source>
</reference>
<organism evidence="2 3">
    <name type="scientific">Bifidobacterium pseudolongum subsp. globosum</name>
    <dbReference type="NCBI Taxonomy" id="1690"/>
    <lineage>
        <taxon>Bacteria</taxon>
        <taxon>Bacillati</taxon>
        <taxon>Actinomycetota</taxon>
        <taxon>Actinomycetes</taxon>
        <taxon>Bifidobacteriales</taxon>
        <taxon>Bifidobacteriaceae</taxon>
        <taxon>Bifidobacterium</taxon>
    </lineage>
</organism>
<name>A0A4Q5A423_9BIFI</name>
<proteinExistence type="predicted"/>
<feature type="transmembrane region" description="Helical" evidence="1">
    <location>
        <begin position="169"/>
        <end position="188"/>
    </location>
</feature>
<keyword evidence="1" id="KW-1133">Transmembrane helix</keyword>
<gene>
    <name evidence="2" type="ORF">PG2093B_0216</name>
</gene>
<keyword evidence="1" id="KW-0812">Transmembrane</keyword>
<dbReference type="AlphaFoldDB" id="A0A4Q5A423"/>
<dbReference type="Proteomes" id="UP000292568">
    <property type="component" value="Unassembled WGS sequence"/>
</dbReference>